<keyword evidence="3" id="KW-1185">Reference proteome</keyword>
<dbReference type="EMBL" id="CAMPGE010029715">
    <property type="protein sequence ID" value="CAI2387198.1"/>
    <property type="molecule type" value="Genomic_DNA"/>
</dbReference>
<evidence type="ECO:0000313" key="2">
    <source>
        <dbReference type="EMBL" id="CAI2387198.1"/>
    </source>
</evidence>
<dbReference type="Proteomes" id="UP001295684">
    <property type="component" value="Unassembled WGS sequence"/>
</dbReference>
<sequence>MRLPICEIGSCQNESQDYIVDKEVYVCHAHKVAKYSSDDSIHLISPESVELLLKVIDQCREEVLVSSQLQGYLAPESEYRKFDTCMTEEIEGISSSLETAIRTKQFLKLEALFHEAKKLETSIMNEQLFIKHSTVRSWKKALAVVDGTLQKNGALFVKELREKYGNLFETTTSNFKNQKDRILKEKSELSMKLSEEAERVKALEEELVEQEKSYKQELKTQEIGYEEKIKGLAIIQSELEQTKLTLTKETEKKNHEISELKEDIKNKSDDLKGSREQIEELKQKDKVNIEKNNNLRERIKNLRLQFTEEKKALEDSHNDKLQQLRNHYNLQLKESSEKSEKDIQEKLAIFNNKYQEKNDVIHKLEKKVSKLTEDLDQERTDHQALMTTHTNLEKEKQSLMKEHAKQEDLNRKLQDQHKTLAQRAKNSENLHKNQLDKIQQRHLKDATKLEQNNAALEEESKAKDIKILKLRDEIEELIKKLDHALEDKERIKLNLVSSIQTYSNQEVTDLLKDCRVYNIFGEPIQFDQTSNLPLDLRKGNLQEFLTKINKRIPDCKFISIESIPGENEVVKTFLSLYFPNKVEQFYFNDRSDLSSCLSFYMTALEALSSKVEEEFVIYNFEVSQHQMKTLLAKYKRKRRFGFLSCKLALSSVPDFGGALQGSQLKALGLNGCGSSDLGDWKNNPAHFENLIEGLAKEQDFKDNLKWIGMEDCGMEESQVEVILKKYEFGEIQIVM</sequence>
<name>A0AAD1Y9V7_EUPCR</name>
<gene>
    <name evidence="2" type="ORF">ECRASSUSDP1_LOCUS28827</name>
</gene>
<comment type="caution">
    <text evidence="2">The sequence shown here is derived from an EMBL/GenBank/DDBJ whole genome shotgun (WGS) entry which is preliminary data.</text>
</comment>
<keyword evidence="1" id="KW-0175">Coiled coil</keyword>
<feature type="coiled-coil region" evidence="1">
    <location>
        <begin position="250"/>
        <end position="494"/>
    </location>
</feature>
<evidence type="ECO:0000256" key="1">
    <source>
        <dbReference type="SAM" id="Coils"/>
    </source>
</evidence>
<feature type="coiled-coil region" evidence="1">
    <location>
        <begin position="186"/>
        <end position="220"/>
    </location>
</feature>
<dbReference type="AlphaFoldDB" id="A0AAD1Y9V7"/>
<protein>
    <submittedName>
        <fullName evidence="2">Uncharacterized protein</fullName>
    </submittedName>
</protein>
<reference evidence="2" key="1">
    <citation type="submission" date="2023-07" db="EMBL/GenBank/DDBJ databases">
        <authorList>
            <consortium name="AG Swart"/>
            <person name="Singh M."/>
            <person name="Singh A."/>
            <person name="Seah K."/>
            <person name="Emmerich C."/>
        </authorList>
    </citation>
    <scope>NUCLEOTIDE SEQUENCE</scope>
    <source>
        <strain evidence="2">DP1</strain>
    </source>
</reference>
<accession>A0AAD1Y9V7</accession>
<organism evidence="2 3">
    <name type="scientific">Euplotes crassus</name>
    <dbReference type="NCBI Taxonomy" id="5936"/>
    <lineage>
        <taxon>Eukaryota</taxon>
        <taxon>Sar</taxon>
        <taxon>Alveolata</taxon>
        <taxon>Ciliophora</taxon>
        <taxon>Intramacronucleata</taxon>
        <taxon>Spirotrichea</taxon>
        <taxon>Hypotrichia</taxon>
        <taxon>Euplotida</taxon>
        <taxon>Euplotidae</taxon>
        <taxon>Moneuplotes</taxon>
    </lineage>
</organism>
<evidence type="ECO:0000313" key="3">
    <source>
        <dbReference type="Proteomes" id="UP001295684"/>
    </source>
</evidence>
<proteinExistence type="predicted"/>